<evidence type="ECO:0000256" key="5">
    <source>
        <dbReference type="ARBA" id="ARBA00023004"/>
    </source>
</evidence>
<dbReference type="RefSeq" id="WP_202187237.1">
    <property type="nucleotide sequence ID" value="NZ_LJEB01000580.1"/>
</dbReference>
<dbReference type="Pfam" id="PF03150">
    <property type="entry name" value="CCP_MauG"/>
    <property type="match status" value="1"/>
</dbReference>
<dbReference type="Proteomes" id="UP000050520">
    <property type="component" value="Unassembled WGS sequence"/>
</dbReference>
<dbReference type="PROSITE" id="PS51007">
    <property type="entry name" value="CYTC"/>
    <property type="match status" value="1"/>
</dbReference>
<feature type="domain" description="Cytochrome c" evidence="7">
    <location>
        <begin position="17"/>
        <end position="119"/>
    </location>
</feature>
<reference evidence="9" key="1">
    <citation type="submission" date="2015-09" db="EMBL/GenBank/DDBJ databases">
        <title>Prevalence of NDMs in South Africa.</title>
        <authorList>
            <person name="Osei Sekyere J."/>
            <person name="Govinden U."/>
            <person name="Essack S."/>
            <person name="Haldorsen B."/>
            <person name="Samuelsen O."/>
            <person name="Aasnaes B."/>
            <person name="Sundsfjord A."/>
        </authorList>
    </citation>
    <scope>NUCLEOTIDE SEQUENCE [LARGE SCALE GENOMIC DNA]</scope>
    <source>
        <strain evidence="9">ST62:944112508</strain>
    </source>
</reference>
<keyword evidence="5 6" id="KW-0408">Iron</keyword>
<evidence type="ECO:0000313" key="8">
    <source>
        <dbReference type="EMBL" id="KPR40841.1"/>
    </source>
</evidence>
<feature type="non-terminal residue" evidence="8">
    <location>
        <position position="139"/>
    </location>
</feature>
<dbReference type="GO" id="GO:0020037">
    <property type="term" value="F:heme binding"/>
    <property type="evidence" value="ECO:0007669"/>
    <property type="project" value="InterPro"/>
</dbReference>
<keyword evidence="2 6" id="KW-0349">Heme</keyword>
<keyword evidence="8" id="KW-0575">Peroxidase</keyword>
<dbReference type="Gene3D" id="1.10.760.10">
    <property type="entry name" value="Cytochrome c-like domain"/>
    <property type="match status" value="1"/>
</dbReference>
<accession>A0AA40TH79</accession>
<sequence length="139" mass="14868">RNEPVQPIPESIPTDARKVALGFTLYHDPRISGDSTISCAHCHALNAGGVDGRKTSIGVGGAVGPINAPTVFNSVFNVEQFWDGRAPTLQAQAGGPPLNPIEMASKSWDEIIQKLDKDPQLKQEFIAVYPQGFSGDNIT</sequence>
<evidence type="ECO:0000313" key="9">
    <source>
        <dbReference type="Proteomes" id="UP000050520"/>
    </source>
</evidence>
<dbReference type="SUPFAM" id="SSF46626">
    <property type="entry name" value="Cytochrome c"/>
    <property type="match status" value="1"/>
</dbReference>
<proteinExistence type="predicted"/>
<keyword evidence="3 6" id="KW-0479">Metal-binding</keyword>
<reference evidence="8 9" key="2">
    <citation type="journal article" date="2017" name="PLoS ONE">
        <title>Genomic and phenotypic characterisation of fluoroquinolone resistance mechanisms in Enterobacteriaceae in Durban, South Africa.</title>
        <authorList>
            <person name="Osei Sekyere J."/>
            <person name="Amoako D.G."/>
        </authorList>
    </citation>
    <scope>NUCLEOTIDE SEQUENCE [LARGE SCALE GENOMIC DNA]</scope>
    <source>
        <strain evidence="8 9">ST62:944112508</strain>
    </source>
</reference>
<evidence type="ECO:0000256" key="1">
    <source>
        <dbReference type="ARBA" id="ARBA00004196"/>
    </source>
</evidence>
<dbReference type="GO" id="GO:0030313">
    <property type="term" value="C:cell envelope"/>
    <property type="evidence" value="ECO:0007669"/>
    <property type="project" value="UniProtKB-SubCell"/>
</dbReference>
<dbReference type="InterPro" id="IPR051395">
    <property type="entry name" value="Cytochrome_c_Peroxidase/MauG"/>
</dbReference>
<organism evidence="8 9">
    <name type="scientific">Citrobacter freundii</name>
    <dbReference type="NCBI Taxonomy" id="546"/>
    <lineage>
        <taxon>Bacteria</taxon>
        <taxon>Pseudomonadati</taxon>
        <taxon>Pseudomonadota</taxon>
        <taxon>Gammaproteobacteria</taxon>
        <taxon>Enterobacterales</taxon>
        <taxon>Enterobacteriaceae</taxon>
        <taxon>Citrobacter</taxon>
        <taxon>Citrobacter freundii complex</taxon>
    </lineage>
</organism>
<dbReference type="GO" id="GO:0009055">
    <property type="term" value="F:electron transfer activity"/>
    <property type="evidence" value="ECO:0007669"/>
    <property type="project" value="InterPro"/>
</dbReference>
<dbReference type="PANTHER" id="PTHR30600:SF7">
    <property type="entry name" value="CYTOCHROME C PEROXIDASE-RELATED"/>
    <property type="match status" value="1"/>
</dbReference>
<protein>
    <submittedName>
        <fullName evidence="8">Cytochrome C peroxidase</fullName>
    </submittedName>
</protein>
<evidence type="ECO:0000256" key="2">
    <source>
        <dbReference type="ARBA" id="ARBA00022617"/>
    </source>
</evidence>
<gene>
    <name evidence="8" type="ORF">AN672_30835</name>
</gene>
<feature type="non-terminal residue" evidence="8">
    <location>
        <position position="1"/>
    </location>
</feature>
<dbReference type="EMBL" id="LJEB01000580">
    <property type="protein sequence ID" value="KPR40841.1"/>
    <property type="molecule type" value="Genomic_DNA"/>
</dbReference>
<name>A0AA40TH79_CITFR</name>
<dbReference type="AlphaFoldDB" id="A0AA40TH79"/>
<evidence type="ECO:0000256" key="4">
    <source>
        <dbReference type="ARBA" id="ARBA00023002"/>
    </source>
</evidence>
<evidence type="ECO:0000256" key="6">
    <source>
        <dbReference type="PROSITE-ProRule" id="PRU00433"/>
    </source>
</evidence>
<keyword evidence="4" id="KW-0560">Oxidoreductase</keyword>
<evidence type="ECO:0000256" key="3">
    <source>
        <dbReference type="ARBA" id="ARBA00022723"/>
    </source>
</evidence>
<dbReference type="PANTHER" id="PTHR30600">
    <property type="entry name" value="CYTOCHROME C PEROXIDASE-RELATED"/>
    <property type="match status" value="1"/>
</dbReference>
<dbReference type="GO" id="GO:0046872">
    <property type="term" value="F:metal ion binding"/>
    <property type="evidence" value="ECO:0007669"/>
    <property type="project" value="UniProtKB-KW"/>
</dbReference>
<dbReference type="InterPro" id="IPR004852">
    <property type="entry name" value="Di-haem_cyt_c_peroxidsae"/>
</dbReference>
<evidence type="ECO:0000259" key="7">
    <source>
        <dbReference type="PROSITE" id="PS51007"/>
    </source>
</evidence>
<dbReference type="GO" id="GO:0004130">
    <property type="term" value="F:cytochrome-c peroxidase activity"/>
    <property type="evidence" value="ECO:0007669"/>
    <property type="project" value="TreeGrafter"/>
</dbReference>
<dbReference type="InterPro" id="IPR009056">
    <property type="entry name" value="Cyt_c-like_dom"/>
</dbReference>
<comment type="caution">
    <text evidence="8">The sequence shown here is derived from an EMBL/GenBank/DDBJ whole genome shotgun (WGS) entry which is preliminary data.</text>
</comment>
<dbReference type="InterPro" id="IPR036909">
    <property type="entry name" value="Cyt_c-like_dom_sf"/>
</dbReference>
<comment type="subcellular location">
    <subcellularLocation>
        <location evidence="1">Cell envelope</location>
    </subcellularLocation>
</comment>